<comment type="subcellular location">
    <subcellularLocation>
        <location evidence="1">Cell membrane</location>
        <topology evidence="1">Multi-pass membrane protein</topology>
    </subcellularLocation>
</comment>
<organism evidence="7 8">
    <name type="scientific">Psittacicella hinzii</name>
    <dbReference type="NCBI Taxonomy" id="2028575"/>
    <lineage>
        <taxon>Bacteria</taxon>
        <taxon>Pseudomonadati</taxon>
        <taxon>Pseudomonadota</taxon>
        <taxon>Gammaproteobacteria</taxon>
        <taxon>Pasteurellales</taxon>
        <taxon>Psittacicellaceae</taxon>
        <taxon>Psittacicella</taxon>
    </lineage>
</organism>
<protein>
    <recommendedName>
        <fullName evidence="9">tRNA-processing RNAse BN</fullName>
    </recommendedName>
</protein>
<dbReference type="Pfam" id="PF03631">
    <property type="entry name" value="Virul_fac_BrkB"/>
    <property type="match status" value="1"/>
</dbReference>
<evidence type="ECO:0000256" key="4">
    <source>
        <dbReference type="ARBA" id="ARBA00022989"/>
    </source>
</evidence>
<comment type="caution">
    <text evidence="7">The sequence shown here is derived from an EMBL/GenBank/DDBJ whole genome shotgun (WGS) entry which is preliminary data.</text>
</comment>
<name>A0A3A1YD44_9GAMM</name>
<evidence type="ECO:0000256" key="5">
    <source>
        <dbReference type="ARBA" id="ARBA00023136"/>
    </source>
</evidence>
<gene>
    <name evidence="7" type="ORF">CKF58_07085</name>
</gene>
<dbReference type="PANTHER" id="PTHR30213:SF0">
    <property type="entry name" value="UPF0761 MEMBRANE PROTEIN YIHY"/>
    <property type="match status" value="1"/>
</dbReference>
<evidence type="ECO:0008006" key="9">
    <source>
        <dbReference type="Google" id="ProtNLM"/>
    </source>
</evidence>
<keyword evidence="3 6" id="KW-0812">Transmembrane</keyword>
<evidence type="ECO:0000256" key="3">
    <source>
        <dbReference type="ARBA" id="ARBA00022692"/>
    </source>
</evidence>
<evidence type="ECO:0000256" key="2">
    <source>
        <dbReference type="ARBA" id="ARBA00022475"/>
    </source>
</evidence>
<reference evidence="7 8" key="1">
    <citation type="submission" date="2017-08" db="EMBL/GenBank/DDBJ databases">
        <title>Reclassification of Bisgaard taxon 37 and 44.</title>
        <authorList>
            <person name="Christensen H."/>
        </authorList>
    </citation>
    <scope>NUCLEOTIDE SEQUENCE [LARGE SCALE GENOMIC DNA]</scope>
    <source>
        <strain evidence="7 8">111</strain>
    </source>
</reference>
<dbReference type="GO" id="GO:0005886">
    <property type="term" value="C:plasma membrane"/>
    <property type="evidence" value="ECO:0007669"/>
    <property type="project" value="UniProtKB-SubCell"/>
</dbReference>
<evidence type="ECO:0000256" key="1">
    <source>
        <dbReference type="ARBA" id="ARBA00004651"/>
    </source>
</evidence>
<feature type="transmembrane region" description="Helical" evidence="6">
    <location>
        <begin position="50"/>
        <end position="71"/>
    </location>
</feature>
<keyword evidence="2" id="KW-1003">Cell membrane</keyword>
<accession>A0A3A1YD44</accession>
<dbReference type="RefSeq" id="WP_119532394.1">
    <property type="nucleotide sequence ID" value="NZ_JBHSSP010000026.1"/>
</dbReference>
<evidence type="ECO:0000256" key="6">
    <source>
        <dbReference type="SAM" id="Phobius"/>
    </source>
</evidence>
<sequence>MKFQKIFRRLRQIPVINSIVKFFFHLYLIVVTILGNGISLVAGSLTYNTLLALVPTILVFFSVLSFLPHFADIRDTLQSTIFNLINPNEDDKLEILQVFNNVIAKTSNLGLPSVLSLFVIAFLLVNTIDRTINRNIWQIKAQRKLLQSFTSYWTVISFGPMLLGAILFVKSYLMGVYALNKDLLSTSIVLVLSYAQVFMLWFILFFTYTVFPQTNVKWLNGAVSSLISTIALVLAKNIFVYYIKNIASYYIIYGAIATLPITVFWLYIVWYIILSGATLTKVLNQNNFFTLYRSYHRSLQE</sequence>
<feature type="transmembrane region" description="Helical" evidence="6">
    <location>
        <begin position="249"/>
        <end position="273"/>
    </location>
</feature>
<feature type="transmembrane region" description="Helical" evidence="6">
    <location>
        <begin position="149"/>
        <end position="168"/>
    </location>
</feature>
<evidence type="ECO:0000313" key="8">
    <source>
        <dbReference type="Proteomes" id="UP000265916"/>
    </source>
</evidence>
<keyword evidence="8" id="KW-1185">Reference proteome</keyword>
<keyword evidence="4 6" id="KW-1133">Transmembrane helix</keyword>
<feature type="transmembrane region" description="Helical" evidence="6">
    <location>
        <begin position="188"/>
        <end position="211"/>
    </location>
</feature>
<dbReference type="EMBL" id="NRJG01000150">
    <property type="protein sequence ID" value="RIY35108.1"/>
    <property type="molecule type" value="Genomic_DNA"/>
</dbReference>
<feature type="transmembrane region" description="Helical" evidence="6">
    <location>
        <begin position="109"/>
        <end position="128"/>
    </location>
</feature>
<dbReference type="AlphaFoldDB" id="A0A3A1YD44"/>
<dbReference type="PANTHER" id="PTHR30213">
    <property type="entry name" value="INNER MEMBRANE PROTEIN YHJD"/>
    <property type="match status" value="1"/>
</dbReference>
<dbReference type="InterPro" id="IPR017039">
    <property type="entry name" value="Virul_fac_BrkB"/>
</dbReference>
<dbReference type="Proteomes" id="UP000265916">
    <property type="component" value="Unassembled WGS sequence"/>
</dbReference>
<evidence type="ECO:0000313" key="7">
    <source>
        <dbReference type="EMBL" id="RIY35108.1"/>
    </source>
</evidence>
<dbReference type="OrthoDB" id="9808671at2"/>
<feature type="transmembrane region" description="Helical" evidence="6">
    <location>
        <begin position="218"/>
        <end position="243"/>
    </location>
</feature>
<keyword evidence="5 6" id="KW-0472">Membrane</keyword>
<feature type="transmembrane region" description="Helical" evidence="6">
    <location>
        <begin position="22"/>
        <end position="43"/>
    </location>
</feature>
<dbReference type="PIRSF" id="PIRSF035875">
    <property type="entry name" value="RNase_BN"/>
    <property type="match status" value="1"/>
</dbReference>
<dbReference type="NCBIfam" id="TIGR00765">
    <property type="entry name" value="yihY_not_rbn"/>
    <property type="match status" value="1"/>
</dbReference>
<proteinExistence type="predicted"/>